<keyword evidence="1" id="KW-0472">Membrane</keyword>
<dbReference type="PANTHER" id="PTHR33608:SF6">
    <property type="entry name" value="BLL2464 PROTEIN"/>
    <property type="match status" value="1"/>
</dbReference>
<evidence type="ECO:0000259" key="3">
    <source>
        <dbReference type="Pfam" id="PF01882"/>
    </source>
</evidence>
<sequence length="422" mass="45836">MTQGFDTERWHGIEGLVLVSAAAGVFMRTPPLLLLAGLGIVLLGYVRIATLDEVSIQVERELSDSTPDADDEVTVTLRVTNEGTRTLFDLRLVDGVPPALAVSDGTARLGTALRPGATASTTYTVTAIRGEHTWDETVVVARDPSGAIERRETSHTETTMRCEPELAATADLPLRGLTSQYTGRVETDVPGSGLEFASIREYRHGDPIRRIDWNRRARTGELATVQFREERAATVVLVVDTRSEAHVAPTTDAETAVERCVDAASIAFPALLDSGDRVGVAAFGPEECWLPPSGGGDHRARARRLFATHSAFSPAPSDAAFFPSIAMRRLRRRLSSDAQVIFCSPLTDDYAVTVARRLEAYGHAVTVVSPDPTSTESLGARLARIERDLRLRDLRRAGVRVVDWGDEPLGVSLERAEAGWSR</sequence>
<feature type="domain" description="DUF11" evidence="2">
    <location>
        <begin position="56"/>
        <end position="140"/>
    </location>
</feature>
<dbReference type="PANTHER" id="PTHR33608">
    <property type="entry name" value="BLL2464 PROTEIN"/>
    <property type="match status" value="1"/>
</dbReference>
<keyword evidence="1" id="KW-1133">Transmembrane helix</keyword>
<organism evidence="4 5">
    <name type="scientific">Haloferax larsenii</name>
    <dbReference type="NCBI Taxonomy" id="302484"/>
    <lineage>
        <taxon>Archaea</taxon>
        <taxon>Methanobacteriati</taxon>
        <taxon>Methanobacteriota</taxon>
        <taxon>Stenosarchaea group</taxon>
        <taxon>Halobacteria</taxon>
        <taxon>Halobacteriales</taxon>
        <taxon>Haloferacaceae</taxon>
        <taxon>Haloferax</taxon>
    </lineage>
</organism>
<dbReference type="InterPro" id="IPR002881">
    <property type="entry name" value="DUF58"/>
</dbReference>
<evidence type="ECO:0000259" key="2">
    <source>
        <dbReference type="Pfam" id="PF01345"/>
    </source>
</evidence>
<dbReference type="EMBL" id="FOAD01000001">
    <property type="protein sequence ID" value="SEK35294.1"/>
    <property type="molecule type" value="Genomic_DNA"/>
</dbReference>
<reference evidence="4 5" key="1">
    <citation type="submission" date="2016-10" db="EMBL/GenBank/DDBJ databases">
        <authorList>
            <person name="de Groot N.N."/>
        </authorList>
    </citation>
    <scope>NUCLEOTIDE SEQUENCE [LARGE SCALE GENOMIC DNA]</scope>
    <source>
        <strain evidence="4 5">CDM_5</strain>
    </source>
</reference>
<keyword evidence="1" id="KW-0812">Transmembrane</keyword>
<dbReference type="OrthoDB" id="31512at2157"/>
<feature type="domain" description="DUF58" evidence="3">
    <location>
        <begin position="199"/>
        <end position="366"/>
    </location>
</feature>
<dbReference type="AlphaFoldDB" id="A0A1H7GB49"/>
<evidence type="ECO:0000313" key="4">
    <source>
        <dbReference type="EMBL" id="SEK35294.1"/>
    </source>
</evidence>
<dbReference type="Proteomes" id="UP000183894">
    <property type="component" value="Unassembled WGS sequence"/>
</dbReference>
<gene>
    <name evidence="4" type="ORF">SAMN04488691_101265</name>
</gene>
<accession>A0A1H7GB49</accession>
<evidence type="ECO:0000256" key="1">
    <source>
        <dbReference type="SAM" id="Phobius"/>
    </source>
</evidence>
<dbReference type="RefSeq" id="WP_074791401.1">
    <property type="nucleotide sequence ID" value="NZ_FOAD01000001.1"/>
</dbReference>
<dbReference type="Pfam" id="PF01882">
    <property type="entry name" value="DUF58"/>
    <property type="match status" value="1"/>
</dbReference>
<evidence type="ECO:0000313" key="5">
    <source>
        <dbReference type="Proteomes" id="UP000183894"/>
    </source>
</evidence>
<dbReference type="Gene3D" id="2.60.40.10">
    <property type="entry name" value="Immunoglobulins"/>
    <property type="match status" value="1"/>
</dbReference>
<protein>
    <submittedName>
        <fullName evidence="4">Uncharacterized conserved protein, DUF58 family, contains vWF domain</fullName>
    </submittedName>
</protein>
<dbReference type="Pfam" id="PF01345">
    <property type="entry name" value="DUF11"/>
    <property type="match status" value="1"/>
</dbReference>
<dbReference type="InterPro" id="IPR013783">
    <property type="entry name" value="Ig-like_fold"/>
</dbReference>
<proteinExistence type="predicted"/>
<feature type="transmembrane region" description="Helical" evidence="1">
    <location>
        <begin position="32"/>
        <end position="50"/>
    </location>
</feature>
<name>A0A1H7GB49_HALLR</name>
<dbReference type="InterPro" id="IPR001434">
    <property type="entry name" value="OmcB-like_DUF11"/>
</dbReference>